<dbReference type="GO" id="GO:0019684">
    <property type="term" value="P:photosynthesis, light reaction"/>
    <property type="evidence" value="ECO:0007669"/>
    <property type="project" value="InterPro"/>
</dbReference>
<dbReference type="SUPFAM" id="SSF50346">
    <property type="entry name" value="PRC-barrel domain"/>
    <property type="match status" value="2"/>
</dbReference>
<dbReference type="InterPro" id="IPR011033">
    <property type="entry name" value="PRC_barrel-like_sf"/>
</dbReference>
<evidence type="ECO:0000313" key="3">
    <source>
        <dbReference type="Proteomes" id="UP001164653"/>
    </source>
</evidence>
<dbReference type="InterPro" id="IPR027275">
    <property type="entry name" value="PRC-brl_dom"/>
</dbReference>
<protein>
    <submittedName>
        <fullName evidence="2">PRC-barrel domain-containing protein</fullName>
    </submittedName>
</protein>
<keyword evidence="3" id="KW-1185">Reference proteome</keyword>
<dbReference type="EMBL" id="CP112998">
    <property type="protein sequence ID" value="WAC14956.1"/>
    <property type="molecule type" value="Genomic_DNA"/>
</dbReference>
<reference evidence="2" key="1">
    <citation type="submission" date="2022-11" db="EMBL/GenBank/DDBJ databases">
        <title>Dyadobacter pollutisoli sp. nov., isolated from plastic dumped soil.</title>
        <authorList>
            <person name="Kim J.M."/>
            <person name="Kim K.R."/>
            <person name="Lee J.K."/>
            <person name="Hao L."/>
            <person name="Jeon C.O."/>
        </authorList>
    </citation>
    <scope>NUCLEOTIDE SEQUENCE</scope>
    <source>
        <strain evidence="2">U1</strain>
    </source>
</reference>
<dbReference type="Gene3D" id="3.90.50.10">
    <property type="entry name" value="Photosynthetic Reaction Center, subunit H, domain 2"/>
    <property type="match status" value="2"/>
</dbReference>
<sequence length="247" mass="27974">MKRSLKSFTGFSLGATDGEIGKVEELYFDDDTWTVRYLVVKTGGWLSGRKVLIATQAILAPIWEDEIFQTNLSLDQIRESPDIDTDKPVSRQEESKLYSHFPWHIYWGPGTGSMGGLMPLSESVKAALAEERKNKGLLPDEHLRSTEKVKGYHIHATDGELGHVVDYIVDTENWEIGFLVVETGSWFSHNKILVSPTWISEINWSTARVIVNVTVDTVKSGPPYDPNNPVNEVYETNLRDYYGRLVR</sequence>
<proteinExistence type="predicted"/>
<evidence type="ECO:0000313" key="2">
    <source>
        <dbReference type="EMBL" id="WAC14956.1"/>
    </source>
</evidence>
<dbReference type="AlphaFoldDB" id="A0A9E8SPP9"/>
<feature type="domain" description="PRC-barrel" evidence="1">
    <location>
        <begin position="17"/>
        <end position="53"/>
    </location>
</feature>
<dbReference type="Proteomes" id="UP001164653">
    <property type="component" value="Chromosome"/>
</dbReference>
<dbReference type="Pfam" id="PF05239">
    <property type="entry name" value="PRC"/>
    <property type="match status" value="1"/>
</dbReference>
<name>A0A9E8SPP9_9BACT</name>
<dbReference type="InterPro" id="IPR014747">
    <property type="entry name" value="Bac_photo_RC_H_C"/>
</dbReference>
<dbReference type="KEGG" id="dpf:ON006_13520"/>
<dbReference type="RefSeq" id="WP_244820323.1">
    <property type="nucleotide sequence ID" value="NZ_CP112998.1"/>
</dbReference>
<dbReference type="GO" id="GO:0030077">
    <property type="term" value="C:plasma membrane light-harvesting complex"/>
    <property type="evidence" value="ECO:0007669"/>
    <property type="project" value="InterPro"/>
</dbReference>
<organism evidence="2 3">
    <name type="scientific">Dyadobacter pollutisoli</name>
    <dbReference type="NCBI Taxonomy" id="2910158"/>
    <lineage>
        <taxon>Bacteria</taxon>
        <taxon>Pseudomonadati</taxon>
        <taxon>Bacteroidota</taxon>
        <taxon>Cytophagia</taxon>
        <taxon>Cytophagales</taxon>
        <taxon>Spirosomataceae</taxon>
        <taxon>Dyadobacter</taxon>
    </lineage>
</organism>
<gene>
    <name evidence="2" type="ORF">ON006_13520</name>
</gene>
<evidence type="ECO:0000259" key="1">
    <source>
        <dbReference type="Pfam" id="PF05239"/>
    </source>
</evidence>
<accession>A0A9E8SPP9</accession>